<comment type="catalytic activity">
    <reaction evidence="8 9">
        <text>L-histidinol phosphate + 2-oxoglutarate = 3-(imidazol-4-yl)-2-oxopropyl phosphate + L-glutamate</text>
        <dbReference type="Rhea" id="RHEA:23744"/>
        <dbReference type="ChEBI" id="CHEBI:16810"/>
        <dbReference type="ChEBI" id="CHEBI:29985"/>
        <dbReference type="ChEBI" id="CHEBI:57766"/>
        <dbReference type="ChEBI" id="CHEBI:57980"/>
        <dbReference type="EC" id="2.6.1.9"/>
    </reaction>
</comment>
<comment type="pathway">
    <text evidence="2 9">Amino-acid biosynthesis; L-histidine biosynthesis; L-histidine from 5-phospho-alpha-D-ribose 1-diphosphate: step 7/9.</text>
</comment>
<evidence type="ECO:0000256" key="9">
    <source>
        <dbReference type="HAMAP-Rule" id="MF_01023"/>
    </source>
</evidence>
<dbReference type="PANTHER" id="PTHR43643">
    <property type="entry name" value="HISTIDINOL-PHOSPHATE AMINOTRANSFERASE 2"/>
    <property type="match status" value="1"/>
</dbReference>
<dbReference type="GO" id="GO:0004400">
    <property type="term" value="F:histidinol-phosphate transaminase activity"/>
    <property type="evidence" value="ECO:0007669"/>
    <property type="project" value="UniProtKB-EC"/>
</dbReference>
<dbReference type="PANTHER" id="PTHR43643:SF3">
    <property type="entry name" value="HISTIDINOL-PHOSPHATE AMINOTRANSFERASE"/>
    <property type="match status" value="1"/>
</dbReference>
<evidence type="ECO:0000313" key="11">
    <source>
        <dbReference type="EMBL" id="MFD1928146.1"/>
    </source>
</evidence>
<evidence type="ECO:0000256" key="4">
    <source>
        <dbReference type="ARBA" id="ARBA00022576"/>
    </source>
</evidence>
<keyword evidence="7 9" id="KW-0368">Histidine biosynthesis</keyword>
<keyword evidence="6 9" id="KW-0663">Pyridoxal phosphate</keyword>
<dbReference type="InterPro" id="IPR001917">
    <property type="entry name" value="Aminotrans_II_pyridoxalP_BS"/>
</dbReference>
<dbReference type="HAMAP" id="MF_01023">
    <property type="entry name" value="HisC_aminotrans_2"/>
    <property type="match status" value="1"/>
</dbReference>
<keyword evidence="12" id="KW-1185">Reference proteome</keyword>
<evidence type="ECO:0000256" key="8">
    <source>
        <dbReference type="ARBA" id="ARBA00047481"/>
    </source>
</evidence>
<dbReference type="Gene3D" id="3.90.1150.10">
    <property type="entry name" value="Aspartate Aminotransferase, domain 1"/>
    <property type="match status" value="1"/>
</dbReference>
<evidence type="ECO:0000256" key="5">
    <source>
        <dbReference type="ARBA" id="ARBA00022679"/>
    </source>
</evidence>
<keyword evidence="4 9" id="KW-0032">Aminotransferase</keyword>
<dbReference type="Proteomes" id="UP001597218">
    <property type="component" value="Unassembled WGS sequence"/>
</dbReference>
<dbReference type="InterPro" id="IPR050106">
    <property type="entry name" value="HistidinolP_aminotransfase"/>
</dbReference>
<comment type="subunit">
    <text evidence="3 9">Homodimer.</text>
</comment>
<dbReference type="InterPro" id="IPR015422">
    <property type="entry name" value="PyrdxlP-dep_Trfase_small"/>
</dbReference>
<dbReference type="EMBL" id="JBHUGI010000024">
    <property type="protein sequence ID" value="MFD1928146.1"/>
    <property type="molecule type" value="Genomic_DNA"/>
</dbReference>
<evidence type="ECO:0000256" key="3">
    <source>
        <dbReference type="ARBA" id="ARBA00011738"/>
    </source>
</evidence>
<dbReference type="CDD" id="cd00609">
    <property type="entry name" value="AAT_like"/>
    <property type="match status" value="1"/>
</dbReference>
<dbReference type="NCBIfam" id="TIGR01141">
    <property type="entry name" value="hisC"/>
    <property type="match status" value="1"/>
</dbReference>
<accession>A0ABW4SFN4</accession>
<dbReference type="PROSITE" id="PS00599">
    <property type="entry name" value="AA_TRANSFER_CLASS_2"/>
    <property type="match status" value="1"/>
</dbReference>
<keyword evidence="5 9" id="KW-0808">Transferase</keyword>
<keyword evidence="9" id="KW-0028">Amino-acid biosynthesis</keyword>
<dbReference type="Gene3D" id="3.40.640.10">
    <property type="entry name" value="Type I PLP-dependent aspartate aminotransferase-like (Major domain)"/>
    <property type="match status" value="1"/>
</dbReference>
<dbReference type="InterPro" id="IPR004839">
    <property type="entry name" value="Aminotransferase_I/II_large"/>
</dbReference>
<gene>
    <name evidence="9 11" type="primary">hisC</name>
    <name evidence="11" type="ORF">ACFSFY_08750</name>
</gene>
<dbReference type="SUPFAM" id="SSF53383">
    <property type="entry name" value="PLP-dependent transferases"/>
    <property type="match status" value="1"/>
</dbReference>
<dbReference type="Pfam" id="PF00155">
    <property type="entry name" value="Aminotran_1_2"/>
    <property type="match status" value="1"/>
</dbReference>
<reference evidence="12" key="1">
    <citation type="journal article" date="2019" name="Int. J. Syst. Evol. Microbiol.">
        <title>The Global Catalogue of Microorganisms (GCM) 10K type strain sequencing project: providing services to taxonomists for standard genome sequencing and annotation.</title>
        <authorList>
            <consortium name="The Broad Institute Genomics Platform"/>
            <consortium name="The Broad Institute Genome Sequencing Center for Infectious Disease"/>
            <person name="Wu L."/>
            <person name="Ma J."/>
        </authorList>
    </citation>
    <scope>NUCLEOTIDE SEQUENCE [LARGE SCALE GENOMIC DNA]</scope>
    <source>
        <strain evidence="12">CGMCC 4.7177</strain>
    </source>
</reference>
<evidence type="ECO:0000256" key="6">
    <source>
        <dbReference type="ARBA" id="ARBA00022898"/>
    </source>
</evidence>
<evidence type="ECO:0000259" key="10">
    <source>
        <dbReference type="Pfam" id="PF00155"/>
    </source>
</evidence>
<protein>
    <recommendedName>
        <fullName evidence="9">Histidinol-phosphate aminotransferase</fullName>
        <ecNumber evidence="9">2.6.1.9</ecNumber>
    </recommendedName>
    <alternativeName>
        <fullName evidence="9">Imidazole acetol-phosphate transaminase</fullName>
    </alternativeName>
</protein>
<comment type="cofactor">
    <cofactor evidence="1 9">
        <name>pyridoxal 5'-phosphate</name>
        <dbReference type="ChEBI" id="CHEBI:597326"/>
    </cofactor>
</comment>
<dbReference type="InterPro" id="IPR015424">
    <property type="entry name" value="PyrdxlP-dep_Trfase"/>
</dbReference>
<organism evidence="11 12">
    <name type="scientific">Sporosarcina siberiensis</name>
    <dbReference type="NCBI Taxonomy" id="1365606"/>
    <lineage>
        <taxon>Bacteria</taxon>
        <taxon>Bacillati</taxon>
        <taxon>Bacillota</taxon>
        <taxon>Bacilli</taxon>
        <taxon>Bacillales</taxon>
        <taxon>Caryophanaceae</taxon>
        <taxon>Sporosarcina</taxon>
    </lineage>
</organism>
<comment type="caution">
    <text evidence="11">The sequence shown here is derived from an EMBL/GenBank/DDBJ whole genome shotgun (WGS) entry which is preliminary data.</text>
</comment>
<evidence type="ECO:0000313" key="12">
    <source>
        <dbReference type="Proteomes" id="UP001597218"/>
    </source>
</evidence>
<evidence type="ECO:0000256" key="1">
    <source>
        <dbReference type="ARBA" id="ARBA00001933"/>
    </source>
</evidence>
<comment type="similarity">
    <text evidence="9">Belongs to the class-II pyridoxal-phosphate-dependent aminotransferase family. Histidinol-phosphate aminotransferase subfamily.</text>
</comment>
<dbReference type="InterPro" id="IPR005861">
    <property type="entry name" value="HisP_aminotrans"/>
</dbReference>
<name>A0ABW4SFN4_9BACL</name>
<sequence>MQWKKTLGEMTPYKPGKSIKEVINQYQLEKVVKLASNENPYGPAPSAKKLLENGTIEIEMYPDGNASSLRKKVAQKLDVSESSLLFGGGSDEIIVMISRALLDSGKNTIMATPTFPQYAHNAKIDGAEIREVALVDGHHNLDGFLKVIDEDTSVIWLCSPNNPTGNLIPAEDLKSFLAKVPDTILVVMDEAYYEYITDPSHINTIHLLKEYPNLIVLRTFSKAYGLAAFRIGYAVGNPEVISNLNKVRSPFNVTSAGQALAEAALNDDEFIEKCSLLNREQMQRFKKYANENKLHIYDSAANFVLIEVPENGDIASEKLLQHGIIVRSGEALGTPGYIRVTVGSEDQNTGFFSAFDSLLKDAQLLK</sequence>
<feature type="modified residue" description="N6-(pyridoxal phosphate)lysine" evidence="9">
    <location>
        <position position="222"/>
    </location>
</feature>
<evidence type="ECO:0000256" key="2">
    <source>
        <dbReference type="ARBA" id="ARBA00005011"/>
    </source>
</evidence>
<dbReference type="RefSeq" id="WP_381537231.1">
    <property type="nucleotide sequence ID" value="NZ_JBHUGI010000024.1"/>
</dbReference>
<evidence type="ECO:0000256" key="7">
    <source>
        <dbReference type="ARBA" id="ARBA00023102"/>
    </source>
</evidence>
<proteinExistence type="inferred from homology"/>
<dbReference type="InterPro" id="IPR015421">
    <property type="entry name" value="PyrdxlP-dep_Trfase_major"/>
</dbReference>
<dbReference type="EC" id="2.6.1.9" evidence="9"/>
<feature type="domain" description="Aminotransferase class I/classII large" evidence="10">
    <location>
        <begin position="30"/>
        <end position="349"/>
    </location>
</feature>